<dbReference type="STRING" id="87626.PTD2_18475"/>
<evidence type="ECO:0008006" key="5">
    <source>
        <dbReference type="Google" id="ProtNLM"/>
    </source>
</evidence>
<organism evidence="3 4">
    <name type="scientific">Pseudoalteromonas tunicata D2</name>
    <dbReference type="NCBI Taxonomy" id="87626"/>
    <lineage>
        <taxon>Bacteria</taxon>
        <taxon>Pseudomonadati</taxon>
        <taxon>Pseudomonadota</taxon>
        <taxon>Gammaproteobacteria</taxon>
        <taxon>Alteromonadales</taxon>
        <taxon>Pseudoalteromonadaceae</taxon>
        <taxon>Pseudoalteromonas</taxon>
    </lineage>
</organism>
<dbReference type="Proteomes" id="UP000006201">
    <property type="component" value="Unassembled WGS sequence"/>
</dbReference>
<reference evidence="3 4" key="1">
    <citation type="submission" date="2006-02" db="EMBL/GenBank/DDBJ databases">
        <authorList>
            <person name="Moran M.A."/>
            <person name="Kjelleberg S."/>
            <person name="Egan S."/>
            <person name="Saunders N."/>
            <person name="Thomas T."/>
            <person name="Ferriera S."/>
            <person name="Johnson J."/>
            <person name="Kravitz S."/>
            <person name="Halpern A."/>
            <person name="Remington K."/>
            <person name="Beeson K."/>
            <person name="Tran B."/>
            <person name="Rogers Y.-H."/>
            <person name="Friedman R."/>
            <person name="Venter J.C."/>
        </authorList>
    </citation>
    <scope>NUCLEOTIDE SEQUENCE [LARGE SCALE GENOMIC DNA]</scope>
    <source>
        <strain evidence="3 4">D2</strain>
    </source>
</reference>
<dbReference type="EMBL" id="AAOH01000005">
    <property type="protein sequence ID" value="EAR27835.1"/>
    <property type="molecule type" value="Genomic_DNA"/>
</dbReference>
<dbReference type="AlphaFoldDB" id="A4CBU8"/>
<evidence type="ECO:0000256" key="1">
    <source>
        <dbReference type="SAM" id="MobiDB-lite"/>
    </source>
</evidence>
<feature type="signal peptide" evidence="2">
    <location>
        <begin position="1"/>
        <end position="31"/>
    </location>
</feature>
<sequence>MELKGIPMKKLTIASLLLAAIGTSAMMPVSAEVSDNATQIIAAAFQNADASTFAAALQSAIEANPELAEELLAAAIQAVGSDSASVPALLQAAVNGGLTSDSVTGIAVANNVDAGIASQATAAGNTAGGNTAGTTGGVTNGNTGGNTGGTAGGGGGGGAGGISEGNGL</sequence>
<proteinExistence type="predicted"/>
<keyword evidence="2" id="KW-0732">Signal</keyword>
<gene>
    <name evidence="3" type="ORF">PTD2_18475</name>
</gene>
<name>A4CBU8_9GAMM</name>
<comment type="caution">
    <text evidence="3">The sequence shown here is derived from an EMBL/GenBank/DDBJ whole genome shotgun (WGS) entry which is preliminary data.</text>
</comment>
<dbReference type="HOGENOM" id="CLU_1585121_0_0_6"/>
<feature type="region of interest" description="Disordered" evidence="1">
    <location>
        <begin position="136"/>
        <end position="168"/>
    </location>
</feature>
<evidence type="ECO:0000313" key="3">
    <source>
        <dbReference type="EMBL" id="EAR27835.1"/>
    </source>
</evidence>
<dbReference type="eggNOG" id="ENOG5033KSF">
    <property type="taxonomic scope" value="Bacteria"/>
</dbReference>
<feature type="chain" id="PRO_5002667160" description="Orphan protein" evidence="2">
    <location>
        <begin position="32"/>
        <end position="168"/>
    </location>
</feature>
<evidence type="ECO:0000256" key="2">
    <source>
        <dbReference type="SAM" id="SignalP"/>
    </source>
</evidence>
<protein>
    <recommendedName>
        <fullName evidence="5">Orphan protein</fullName>
    </recommendedName>
</protein>
<keyword evidence="4" id="KW-1185">Reference proteome</keyword>
<accession>A4CBU8</accession>
<evidence type="ECO:0000313" key="4">
    <source>
        <dbReference type="Proteomes" id="UP000006201"/>
    </source>
</evidence>